<evidence type="ECO:0000256" key="7">
    <source>
        <dbReference type="ARBA" id="ARBA00023054"/>
    </source>
</evidence>
<protein>
    <recommendedName>
        <fullName evidence="11">Sec20 C-terminal domain-containing protein</fullName>
    </recommendedName>
</protein>
<keyword evidence="6 10" id="KW-1133">Transmembrane helix</keyword>
<keyword evidence="3 10" id="KW-0812">Transmembrane</keyword>
<comment type="subcellular location">
    <subcellularLocation>
        <location evidence="1">Endoplasmic reticulum membrane</location>
        <topology evidence="1">Single-pass type IV membrane protein</topology>
    </subcellularLocation>
</comment>
<evidence type="ECO:0000256" key="6">
    <source>
        <dbReference type="ARBA" id="ARBA00022989"/>
    </source>
</evidence>
<keyword evidence="8 10" id="KW-0472">Membrane</keyword>
<dbReference type="PANTHER" id="PTHR12825">
    <property type="entry name" value="BNIP1-RELATED"/>
    <property type="match status" value="1"/>
</dbReference>
<feature type="domain" description="Sec20 C-terminal" evidence="11">
    <location>
        <begin position="59"/>
        <end position="148"/>
    </location>
</feature>
<dbReference type="PANTHER" id="PTHR12825:SF0">
    <property type="entry name" value="VESICLE TRANSPORT PROTEIN SEC20"/>
    <property type="match status" value="1"/>
</dbReference>
<dbReference type="Pfam" id="PF03908">
    <property type="entry name" value="Sec20"/>
    <property type="match status" value="1"/>
</dbReference>
<evidence type="ECO:0000256" key="8">
    <source>
        <dbReference type="ARBA" id="ARBA00023136"/>
    </source>
</evidence>
<keyword evidence="2" id="KW-0813">Transport</keyword>
<evidence type="ECO:0000256" key="10">
    <source>
        <dbReference type="SAM" id="Phobius"/>
    </source>
</evidence>
<dbReference type="GO" id="GO:0031201">
    <property type="term" value="C:SNARE complex"/>
    <property type="evidence" value="ECO:0007669"/>
    <property type="project" value="TreeGrafter"/>
</dbReference>
<dbReference type="GO" id="GO:0006890">
    <property type="term" value="P:retrograde vesicle-mediated transport, Golgi to endoplasmic reticulum"/>
    <property type="evidence" value="ECO:0007669"/>
    <property type="project" value="InterPro"/>
</dbReference>
<dbReference type="GO" id="GO:0005484">
    <property type="term" value="F:SNAP receptor activity"/>
    <property type="evidence" value="ECO:0007669"/>
    <property type="project" value="InterPro"/>
</dbReference>
<proteinExistence type="inferred from homology"/>
<dbReference type="InterPro" id="IPR056173">
    <property type="entry name" value="Sec20_C"/>
</dbReference>
<evidence type="ECO:0000313" key="12">
    <source>
        <dbReference type="EMBL" id="NDV38328.1"/>
    </source>
</evidence>
<evidence type="ECO:0000256" key="2">
    <source>
        <dbReference type="ARBA" id="ARBA00022448"/>
    </source>
</evidence>
<sequence length="161" mass="18311">MNNHKKELQLLRAQLTAANQIAKANKEATTRTQYQQVFGPLRQRKVQEGTEDENQGVEDSKRINENLKLVRNQVQALTSQSGAIYHQLESSSQTIAGVIDVHDDIKDQLNIAKKHTSSYKMIECTSGVVVILAFIFYLVVCTYIMIVRFPIPIVQIFEYIT</sequence>
<evidence type="ECO:0000256" key="4">
    <source>
        <dbReference type="ARBA" id="ARBA00022824"/>
    </source>
</evidence>
<reference evidence="12" key="1">
    <citation type="journal article" date="2020" name="J. Eukaryot. Microbiol.">
        <title>De novo Sequencing, Assembly and Annotation of the Transcriptome for the Free-Living Testate Amoeba Arcella intermedia.</title>
        <authorList>
            <person name="Ribeiro G.M."/>
            <person name="Porfirio-Sousa A.L."/>
            <person name="Maurer-Alcala X.X."/>
            <person name="Katz L.A."/>
            <person name="Lahr D.J.G."/>
        </authorList>
    </citation>
    <scope>NUCLEOTIDE SEQUENCE</scope>
</reference>
<keyword evidence="7" id="KW-0175">Coiled coil</keyword>
<dbReference type="AlphaFoldDB" id="A0A6B2LNN8"/>
<accession>A0A6B2LNN8</accession>
<comment type="similarity">
    <text evidence="9">Belongs to the SEC20 family.</text>
</comment>
<name>A0A6B2LNN8_9EUKA</name>
<dbReference type="EMBL" id="GIBP01009359">
    <property type="protein sequence ID" value="NDV38328.1"/>
    <property type="molecule type" value="Transcribed_RNA"/>
</dbReference>
<organism evidence="12">
    <name type="scientific">Arcella intermedia</name>
    <dbReference type="NCBI Taxonomy" id="1963864"/>
    <lineage>
        <taxon>Eukaryota</taxon>
        <taxon>Amoebozoa</taxon>
        <taxon>Tubulinea</taxon>
        <taxon>Elardia</taxon>
        <taxon>Arcellinida</taxon>
        <taxon>Sphaerothecina</taxon>
        <taxon>Arcellidae</taxon>
        <taxon>Arcella</taxon>
    </lineage>
</organism>
<evidence type="ECO:0000256" key="3">
    <source>
        <dbReference type="ARBA" id="ARBA00022692"/>
    </source>
</evidence>
<keyword evidence="5" id="KW-0931">ER-Golgi transport</keyword>
<evidence type="ECO:0000256" key="1">
    <source>
        <dbReference type="ARBA" id="ARBA00004163"/>
    </source>
</evidence>
<dbReference type="GO" id="GO:0005789">
    <property type="term" value="C:endoplasmic reticulum membrane"/>
    <property type="evidence" value="ECO:0007669"/>
    <property type="project" value="UniProtKB-SubCell"/>
</dbReference>
<feature type="transmembrane region" description="Helical" evidence="10">
    <location>
        <begin position="124"/>
        <end position="146"/>
    </location>
</feature>
<keyword evidence="4" id="KW-0256">Endoplasmic reticulum</keyword>
<evidence type="ECO:0000256" key="5">
    <source>
        <dbReference type="ARBA" id="ARBA00022892"/>
    </source>
</evidence>
<evidence type="ECO:0000259" key="11">
    <source>
        <dbReference type="Pfam" id="PF03908"/>
    </source>
</evidence>
<evidence type="ECO:0000256" key="9">
    <source>
        <dbReference type="ARBA" id="ARBA00037934"/>
    </source>
</evidence>
<dbReference type="InterPro" id="IPR005606">
    <property type="entry name" value="Sec20"/>
</dbReference>